<dbReference type="InterPro" id="IPR006101">
    <property type="entry name" value="Glyco_hydro_2"/>
</dbReference>
<dbReference type="InterPro" id="IPR006102">
    <property type="entry name" value="Ig-like_GH2"/>
</dbReference>
<dbReference type="PROSITE" id="PS00608">
    <property type="entry name" value="GLYCOSYL_HYDROL_F2_2"/>
    <property type="match status" value="1"/>
</dbReference>
<dbReference type="Pfam" id="PF02837">
    <property type="entry name" value="Glyco_hydro_2_N"/>
    <property type="match status" value="1"/>
</dbReference>
<sequence>MKSFQQIIDARDWENEQVIAANQYPAHAPLRSYKDAQQAVLKQQSDNYVSLNGDWKFKLFDKPELVPEDVITPELSDTDWDNIVVPSNWQMEGYDKAIYTNVKYPFADTPPVVPSENPTGVYRTEFTLAESWSEQQTRIIFDGVNSAMHLWCNGVWVGYAQDSRLPSEFDLSEYVREGNNQLTVMVIRWSDGSYLEDQDMWWLSGIFRDVSLLSKPLVHIADVFNTTELDACYRDATLKTEVVLNALSETHQVQVTLYDGDTVVAESQKQNTATRLVDERGYWQDKVHVSIPVVEPKKWNAETPNLYRVVVSLLDDAGQVIECESYNVGFRQVEIKDGQLKLNGQPLLIRGANRHEHHQTKGHAVNRDDMLEDIKLLKQYNFNAVRCAHYPNHPEWYELCDEYGLYVVDEANLETHGQIPMCRLSNTISWLPAYMARMTHMVERDKNHPSIIIWSLGNESGIGNNHHAMYQWTKLRDPSRPVQYEGGGAETAATDIICPMYPRVDKESTFPAEGQPEHVLFGIKGWIAKPNETRPLIMCEYAHAMGNSLGSFEEYWDAFRRYPRLQGGFIWDWVDQGISKYDEQGNHYWGYGGDFGDVINDRQFCINGLMGPDRSPHPSVFEAKKAQQFFQFKLLEATPLRLQIHSEYLFTQASNYQLNWAIVEQGVAVESGSLDINVEAQGYQIETLLAELPQTKAGKEYFLNLHVVLKSATPWADAGFEVAQQQFALPASTEMVVQPLSANAGELSIADNSTQTTFSGESFELAFDKSTGLISTWIRNEKPVLIDAPVDNFYRAPLDNDIGTSEADNMDPNTWLAIWGSAGYDKLERSLVDMQVVPAGSSANIIVRFAYSAFKQVRIVSTWSYIVDVSGEVLVDVSVELAQGLPELPRVGMELALPAESDSVTFYGRGPHENYPDRILSTYVGLHTQTIEQMHTNYVFPTENGLRCDVKQATIGSLQLSGHFHLGVSQYTQKNLIEAQHINELVKQPKLIVRVDGFHMGIGGDDSWSRSVHEEFLLRDKKYRYQVKLSGV</sequence>
<evidence type="ECO:0000313" key="10">
    <source>
        <dbReference type="Proteomes" id="UP000809621"/>
    </source>
</evidence>
<dbReference type="SMART" id="SM01038">
    <property type="entry name" value="Bgal_small_N"/>
    <property type="match status" value="1"/>
</dbReference>
<evidence type="ECO:0000256" key="2">
    <source>
        <dbReference type="ARBA" id="ARBA00007401"/>
    </source>
</evidence>
<evidence type="ECO:0000256" key="6">
    <source>
        <dbReference type="ARBA" id="ARBA00032230"/>
    </source>
</evidence>
<feature type="domain" description="Beta galactosidase small chain/" evidence="8">
    <location>
        <begin position="757"/>
        <end position="1030"/>
    </location>
</feature>
<organism evidence="9 10">
    <name type="scientific">Vibrio ulleungensis</name>
    <dbReference type="NCBI Taxonomy" id="2807619"/>
    <lineage>
        <taxon>Bacteria</taxon>
        <taxon>Pseudomonadati</taxon>
        <taxon>Pseudomonadota</taxon>
        <taxon>Gammaproteobacteria</taxon>
        <taxon>Vibrionales</taxon>
        <taxon>Vibrionaceae</taxon>
        <taxon>Vibrio</taxon>
    </lineage>
</organism>
<dbReference type="EC" id="3.2.1.23" evidence="3 7"/>
<comment type="caution">
    <text evidence="9">The sequence shown here is derived from an EMBL/GenBank/DDBJ whole genome shotgun (WGS) entry which is preliminary data.</text>
</comment>
<dbReference type="InterPro" id="IPR017853">
    <property type="entry name" value="GH"/>
</dbReference>
<proteinExistence type="inferred from homology"/>
<dbReference type="InterPro" id="IPR023232">
    <property type="entry name" value="Glyco_hydro_2_AS"/>
</dbReference>
<keyword evidence="4 7" id="KW-0378">Hydrolase</keyword>
<dbReference type="Pfam" id="PF02836">
    <property type="entry name" value="Glyco_hydro_2_C"/>
    <property type="match status" value="1"/>
</dbReference>
<dbReference type="SUPFAM" id="SSF51445">
    <property type="entry name" value="(Trans)glycosidases"/>
    <property type="match status" value="1"/>
</dbReference>
<dbReference type="InterPro" id="IPR032312">
    <property type="entry name" value="LacZ_4"/>
</dbReference>
<dbReference type="Pfam" id="PF00703">
    <property type="entry name" value="Glyco_hydro_2"/>
    <property type="match status" value="1"/>
</dbReference>
<dbReference type="Gene3D" id="3.20.20.80">
    <property type="entry name" value="Glycosidases"/>
    <property type="match status" value="1"/>
</dbReference>
<dbReference type="Pfam" id="PF02929">
    <property type="entry name" value="Bgal_small_N"/>
    <property type="match status" value="1"/>
</dbReference>
<dbReference type="EMBL" id="JAFEUM010000010">
    <property type="protein sequence ID" value="MBM7038396.1"/>
    <property type="molecule type" value="Genomic_DNA"/>
</dbReference>
<dbReference type="InterPro" id="IPR050347">
    <property type="entry name" value="Bact_Beta-galactosidase"/>
</dbReference>
<keyword evidence="10" id="KW-1185">Reference proteome</keyword>
<dbReference type="Gene3D" id="2.70.98.10">
    <property type="match status" value="1"/>
</dbReference>
<dbReference type="InterPro" id="IPR014718">
    <property type="entry name" value="GH-type_carb-bd"/>
</dbReference>
<dbReference type="SUPFAM" id="SSF74650">
    <property type="entry name" value="Galactose mutarotase-like"/>
    <property type="match status" value="1"/>
</dbReference>
<evidence type="ECO:0000256" key="5">
    <source>
        <dbReference type="ARBA" id="ARBA00023295"/>
    </source>
</evidence>
<dbReference type="PROSITE" id="PS00719">
    <property type="entry name" value="GLYCOSYL_HYDROL_F2_1"/>
    <property type="match status" value="1"/>
</dbReference>
<dbReference type="PANTHER" id="PTHR46323:SF2">
    <property type="entry name" value="BETA-GALACTOSIDASE"/>
    <property type="match status" value="1"/>
</dbReference>
<dbReference type="InterPro" id="IPR004199">
    <property type="entry name" value="B-gal_small/dom_5"/>
</dbReference>
<accession>A0ABS2HMV0</accession>
<dbReference type="Pfam" id="PF16353">
    <property type="entry name" value="LacZ_4"/>
    <property type="match status" value="1"/>
</dbReference>
<keyword evidence="5 7" id="KW-0326">Glycosidase</keyword>
<dbReference type="InterPro" id="IPR013783">
    <property type="entry name" value="Ig-like_fold"/>
</dbReference>
<evidence type="ECO:0000256" key="7">
    <source>
        <dbReference type="RuleBase" id="RU361154"/>
    </source>
</evidence>
<name>A0ABS2HMV0_9VIBR</name>
<dbReference type="Gene3D" id="2.60.120.260">
    <property type="entry name" value="Galactose-binding domain-like"/>
    <property type="match status" value="1"/>
</dbReference>
<dbReference type="InterPro" id="IPR008979">
    <property type="entry name" value="Galactose-bd-like_sf"/>
</dbReference>
<dbReference type="PANTHER" id="PTHR46323">
    <property type="entry name" value="BETA-GALACTOSIDASE"/>
    <property type="match status" value="1"/>
</dbReference>
<dbReference type="InterPro" id="IPR011013">
    <property type="entry name" value="Gal_mutarotase_sf_dom"/>
</dbReference>
<reference evidence="9 10" key="1">
    <citation type="submission" date="2021-02" db="EMBL/GenBank/DDBJ databases">
        <authorList>
            <person name="Park J.-S."/>
        </authorList>
    </citation>
    <scope>NUCLEOTIDE SEQUENCE [LARGE SCALE GENOMIC DNA]</scope>
    <source>
        <strain evidence="9 10">188UL20-2</strain>
    </source>
</reference>
<dbReference type="SUPFAM" id="SSF49785">
    <property type="entry name" value="Galactose-binding domain-like"/>
    <property type="match status" value="1"/>
</dbReference>
<dbReference type="Proteomes" id="UP000809621">
    <property type="component" value="Unassembled WGS sequence"/>
</dbReference>
<dbReference type="PRINTS" id="PR00132">
    <property type="entry name" value="GLHYDRLASE2"/>
</dbReference>
<dbReference type="InterPro" id="IPR006104">
    <property type="entry name" value="Glyco_hydro_2_N"/>
</dbReference>
<dbReference type="SUPFAM" id="SSF49303">
    <property type="entry name" value="beta-Galactosidase/glucuronidase domain"/>
    <property type="match status" value="2"/>
</dbReference>
<dbReference type="InterPro" id="IPR006103">
    <property type="entry name" value="Glyco_hydro_2_cat"/>
</dbReference>
<dbReference type="NCBIfam" id="NF007074">
    <property type="entry name" value="PRK09525.1"/>
    <property type="match status" value="1"/>
</dbReference>
<evidence type="ECO:0000256" key="4">
    <source>
        <dbReference type="ARBA" id="ARBA00022801"/>
    </source>
</evidence>
<evidence type="ECO:0000256" key="1">
    <source>
        <dbReference type="ARBA" id="ARBA00001412"/>
    </source>
</evidence>
<gene>
    <name evidence="9" type="ORF">JQC93_18610</name>
</gene>
<comment type="similarity">
    <text evidence="2 7">Belongs to the glycosyl hydrolase 2 family.</text>
</comment>
<comment type="catalytic activity">
    <reaction evidence="1 7">
        <text>Hydrolysis of terminal non-reducing beta-D-galactose residues in beta-D-galactosides.</text>
        <dbReference type="EC" id="3.2.1.23"/>
    </reaction>
</comment>
<dbReference type="InterPro" id="IPR023230">
    <property type="entry name" value="Glyco_hydro_2_CS"/>
</dbReference>
<evidence type="ECO:0000259" key="8">
    <source>
        <dbReference type="SMART" id="SM01038"/>
    </source>
</evidence>
<protein>
    <recommendedName>
        <fullName evidence="3 7">Beta-galactosidase</fullName>
        <ecNumber evidence="3 7">3.2.1.23</ecNumber>
    </recommendedName>
    <alternativeName>
        <fullName evidence="6 7">Lactase</fullName>
    </alternativeName>
</protein>
<dbReference type="Gene3D" id="2.60.40.10">
    <property type="entry name" value="Immunoglobulins"/>
    <property type="match status" value="2"/>
</dbReference>
<evidence type="ECO:0000256" key="3">
    <source>
        <dbReference type="ARBA" id="ARBA00012756"/>
    </source>
</evidence>
<dbReference type="GO" id="GO:0004565">
    <property type="term" value="F:beta-galactosidase activity"/>
    <property type="evidence" value="ECO:0007669"/>
    <property type="project" value="UniProtKB-EC"/>
</dbReference>
<evidence type="ECO:0000313" key="9">
    <source>
        <dbReference type="EMBL" id="MBM7038396.1"/>
    </source>
</evidence>
<dbReference type="RefSeq" id="WP_205159847.1">
    <property type="nucleotide sequence ID" value="NZ_JAFEUM010000010.1"/>
</dbReference>
<dbReference type="InterPro" id="IPR036156">
    <property type="entry name" value="Beta-gal/glucu_dom_sf"/>
</dbReference>